<evidence type="ECO:0000256" key="4">
    <source>
        <dbReference type="ARBA" id="ARBA00010031"/>
    </source>
</evidence>
<evidence type="ECO:0000259" key="18">
    <source>
        <dbReference type="PROSITE" id="PS52012"/>
    </source>
</evidence>
<evidence type="ECO:0000256" key="2">
    <source>
        <dbReference type="ARBA" id="ARBA00004589"/>
    </source>
</evidence>
<sequence>MRFLHTVAPCLMVLSAGFAAADLLDQLPQCAAKCFEATLPTSQCAPTDINCLCLDTAFGTNVAGCNSMNCTMVEYLSATNTTYAACGVPVRDQSGILIGATVSFFALSQVMVIARLLDRGISSSTSLGWDDLLIGLSALAGIFFNIPIIIGGVYGFGKDIWGIAPNDITTSLHWLYFAYPFYMVTEAFCQASILAFYLRIMTDPTTRKIVWVFIILVGCFGTANLFVMIFQCWPISFFWQGWKGEMIPASQIDMNLFSFIRGGLEIGLDLVILSLPLRVSIARLHALIEFSKTTNPTYDNTPTIYWCSLEANLFIVVACMPSAYGIFKKALSMTSNRNTSNGYGSSNKNSYFSHQGQNSGSKLPFGKITKSTDVKVYHSDPLDTTRSRSDVELVDH</sequence>
<evidence type="ECO:0000256" key="1">
    <source>
        <dbReference type="ARBA" id="ARBA00004141"/>
    </source>
</evidence>
<feature type="signal peptide" evidence="17">
    <location>
        <begin position="1"/>
        <end position="21"/>
    </location>
</feature>
<comment type="similarity">
    <text evidence="13">Belongs to the SAT4 family.</text>
</comment>
<dbReference type="EMBL" id="MU001498">
    <property type="protein sequence ID" value="KAF2446336.1"/>
    <property type="molecule type" value="Genomic_DNA"/>
</dbReference>
<evidence type="ECO:0000256" key="17">
    <source>
        <dbReference type="SAM" id="SignalP"/>
    </source>
</evidence>
<dbReference type="PANTHER" id="PTHR33048">
    <property type="entry name" value="PTH11-LIKE INTEGRAL MEMBRANE PROTEIN (AFU_ORTHOLOGUE AFUA_5G11245)"/>
    <property type="match status" value="1"/>
</dbReference>
<feature type="transmembrane region" description="Helical" evidence="16">
    <location>
        <begin position="209"/>
        <end position="230"/>
    </location>
</feature>
<keyword evidence="20" id="KW-1185">Reference proteome</keyword>
<accession>A0A9P4PP36</accession>
<feature type="disulfide bond" evidence="14">
    <location>
        <begin position="30"/>
        <end position="70"/>
    </location>
</feature>
<feature type="domain" description="CFEM" evidence="18">
    <location>
        <begin position="2"/>
        <end position="113"/>
    </location>
</feature>
<dbReference type="InterPro" id="IPR049326">
    <property type="entry name" value="Rhodopsin_dom_fungi"/>
</dbReference>
<evidence type="ECO:0000256" key="6">
    <source>
        <dbReference type="ARBA" id="ARBA00022622"/>
    </source>
</evidence>
<keyword evidence="8 17" id="KW-0732">Signal</keyword>
<feature type="transmembrane region" description="Helical" evidence="16">
    <location>
        <begin position="303"/>
        <end position="327"/>
    </location>
</feature>
<reference evidence="19" key="1">
    <citation type="journal article" date="2020" name="Stud. Mycol.">
        <title>101 Dothideomycetes genomes: a test case for predicting lifestyles and emergence of pathogens.</title>
        <authorList>
            <person name="Haridas S."/>
            <person name="Albert R."/>
            <person name="Binder M."/>
            <person name="Bloem J."/>
            <person name="Labutti K."/>
            <person name="Salamov A."/>
            <person name="Andreopoulos B."/>
            <person name="Baker S."/>
            <person name="Barry K."/>
            <person name="Bills G."/>
            <person name="Bluhm B."/>
            <person name="Cannon C."/>
            <person name="Castanera R."/>
            <person name="Culley D."/>
            <person name="Daum C."/>
            <person name="Ezra D."/>
            <person name="Gonzalez J."/>
            <person name="Henrissat B."/>
            <person name="Kuo A."/>
            <person name="Liang C."/>
            <person name="Lipzen A."/>
            <person name="Lutzoni F."/>
            <person name="Magnuson J."/>
            <person name="Mondo S."/>
            <person name="Nolan M."/>
            <person name="Ohm R."/>
            <person name="Pangilinan J."/>
            <person name="Park H.-J."/>
            <person name="Ramirez L."/>
            <person name="Alfaro M."/>
            <person name="Sun H."/>
            <person name="Tritt A."/>
            <person name="Yoshinaga Y."/>
            <person name="Zwiers L.-H."/>
            <person name="Turgeon B."/>
            <person name="Goodwin S."/>
            <person name="Spatafora J."/>
            <person name="Crous P."/>
            <person name="Grigoriev I."/>
        </authorList>
    </citation>
    <scope>NUCLEOTIDE SEQUENCE</scope>
    <source>
        <strain evidence="19">CBS 690.94</strain>
    </source>
</reference>
<keyword evidence="14" id="KW-0408">Iron</keyword>
<dbReference type="GO" id="GO:0046872">
    <property type="term" value="F:metal ion binding"/>
    <property type="evidence" value="ECO:0007669"/>
    <property type="project" value="UniProtKB-UniRule"/>
</dbReference>
<evidence type="ECO:0000256" key="8">
    <source>
        <dbReference type="ARBA" id="ARBA00022729"/>
    </source>
</evidence>
<dbReference type="PROSITE" id="PS52012">
    <property type="entry name" value="CFEM"/>
    <property type="match status" value="1"/>
</dbReference>
<comment type="caution">
    <text evidence="19">The sequence shown here is derived from an EMBL/GenBank/DDBJ whole genome shotgun (WGS) entry which is preliminary data.</text>
</comment>
<evidence type="ECO:0000256" key="13">
    <source>
        <dbReference type="ARBA" id="ARBA00038359"/>
    </source>
</evidence>
<feature type="region of interest" description="Disordered" evidence="15">
    <location>
        <begin position="345"/>
        <end position="366"/>
    </location>
</feature>
<comment type="subcellular location">
    <subcellularLocation>
        <location evidence="2">Membrane</location>
        <topology evidence="2">Lipid-anchor</topology>
        <topology evidence="2">GPI-anchor</topology>
    </subcellularLocation>
    <subcellularLocation>
        <location evidence="1">Membrane</location>
        <topology evidence="1">Multi-pass membrane protein</topology>
    </subcellularLocation>
    <subcellularLocation>
        <location evidence="3">Secreted</location>
    </subcellularLocation>
</comment>
<organism evidence="19 20">
    <name type="scientific">Karstenula rhodostoma CBS 690.94</name>
    <dbReference type="NCBI Taxonomy" id="1392251"/>
    <lineage>
        <taxon>Eukaryota</taxon>
        <taxon>Fungi</taxon>
        <taxon>Dikarya</taxon>
        <taxon>Ascomycota</taxon>
        <taxon>Pezizomycotina</taxon>
        <taxon>Dothideomycetes</taxon>
        <taxon>Pleosporomycetidae</taxon>
        <taxon>Pleosporales</taxon>
        <taxon>Massarineae</taxon>
        <taxon>Didymosphaeriaceae</taxon>
        <taxon>Karstenula</taxon>
    </lineage>
</organism>
<comment type="similarity">
    <text evidence="4">Belongs to the RBT5 family.</text>
</comment>
<evidence type="ECO:0000256" key="10">
    <source>
        <dbReference type="ARBA" id="ARBA00023136"/>
    </source>
</evidence>
<feature type="disulfide bond" evidence="14">
    <location>
        <begin position="34"/>
        <end position="65"/>
    </location>
</feature>
<dbReference type="GO" id="GO:0005576">
    <property type="term" value="C:extracellular region"/>
    <property type="evidence" value="ECO:0007669"/>
    <property type="project" value="UniProtKB-SubCell"/>
</dbReference>
<feature type="disulfide bond" evidence="14">
    <location>
        <begin position="44"/>
        <end position="51"/>
    </location>
</feature>
<evidence type="ECO:0000256" key="14">
    <source>
        <dbReference type="PROSITE-ProRule" id="PRU01356"/>
    </source>
</evidence>
<evidence type="ECO:0000313" key="19">
    <source>
        <dbReference type="EMBL" id="KAF2446336.1"/>
    </source>
</evidence>
<feature type="binding site" description="axial binding residue" evidence="14">
    <location>
        <position position="48"/>
    </location>
    <ligand>
        <name>heme</name>
        <dbReference type="ChEBI" id="CHEBI:30413"/>
    </ligand>
    <ligandPart>
        <name>Fe</name>
        <dbReference type="ChEBI" id="CHEBI:18248"/>
    </ligandPart>
</feature>
<dbReference type="AlphaFoldDB" id="A0A9P4PP36"/>
<keyword evidence="5" id="KW-0964">Secreted</keyword>
<dbReference type="Proteomes" id="UP000799764">
    <property type="component" value="Unassembled WGS sequence"/>
</dbReference>
<feature type="chain" id="PRO_5040435994" description="CFEM domain-containing protein" evidence="17">
    <location>
        <begin position="22"/>
        <end position="396"/>
    </location>
</feature>
<evidence type="ECO:0000256" key="12">
    <source>
        <dbReference type="ARBA" id="ARBA00023288"/>
    </source>
</evidence>
<keyword evidence="10 16" id="KW-0472">Membrane</keyword>
<proteinExistence type="inferred from homology"/>
<evidence type="ECO:0000256" key="5">
    <source>
        <dbReference type="ARBA" id="ARBA00022525"/>
    </source>
</evidence>
<feature type="transmembrane region" description="Helical" evidence="16">
    <location>
        <begin position="129"/>
        <end position="154"/>
    </location>
</feature>
<evidence type="ECO:0000256" key="3">
    <source>
        <dbReference type="ARBA" id="ARBA00004613"/>
    </source>
</evidence>
<evidence type="ECO:0000313" key="20">
    <source>
        <dbReference type="Proteomes" id="UP000799764"/>
    </source>
</evidence>
<keyword evidence="7 16" id="KW-0812">Transmembrane</keyword>
<keyword evidence="12" id="KW-0449">Lipoprotein</keyword>
<name>A0A9P4PP36_9PLEO</name>
<dbReference type="Pfam" id="PF05730">
    <property type="entry name" value="CFEM"/>
    <property type="match status" value="1"/>
</dbReference>
<dbReference type="Pfam" id="PF20684">
    <property type="entry name" value="Fung_rhodopsin"/>
    <property type="match status" value="2"/>
</dbReference>
<keyword evidence="14" id="KW-0479">Metal-binding</keyword>
<dbReference type="InterPro" id="IPR008427">
    <property type="entry name" value="Extracellular_membr_CFEM_dom"/>
</dbReference>
<evidence type="ECO:0000256" key="9">
    <source>
        <dbReference type="ARBA" id="ARBA00022989"/>
    </source>
</evidence>
<feature type="transmembrane region" description="Helical" evidence="16">
    <location>
        <begin position="174"/>
        <end position="197"/>
    </location>
</feature>
<feature type="disulfide bond" evidence="14">
    <location>
        <begin position="53"/>
        <end position="86"/>
    </location>
</feature>
<feature type="compositionally biased region" description="Polar residues" evidence="15">
    <location>
        <begin position="352"/>
        <end position="361"/>
    </location>
</feature>
<keyword evidence="9 16" id="KW-1133">Transmembrane helix</keyword>
<dbReference type="PANTHER" id="PTHR33048:SF143">
    <property type="entry name" value="EXTRACELLULAR MEMBRANE PROTEIN CFEM DOMAIN-CONTAINING PROTEIN-RELATED"/>
    <property type="match status" value="1"/>
</dbReference>
<gene>
    <name evidence="19" type="ORF">P171DRAFT_519866</name>
</gene>
<keyword evidence="6" id="KW-0325">Glycoprotein</keyword>
<dbReference type="InterPro" id="IPR052337">
    <property type="entry name" value="SAT4-like"/>
</dbReference>
<dbReference type="SMART" id="SM00747">
    <property type="entry name" value="CFEM"/>
    <property type="match status" value="1"/>
</dbReference>
<protein>
    <recommendedName>
        <fullName evidence="18">CFEM domain-containing protein</fullName>
    </recommendedName>
</protein>
<keyword evidence="14" id="KW-0349">Heme</keyword>
<evidence type="ECO:0000256" key="15">
    <source>
        <dbReference type="SAM" id="MobiDB-lite"/>
    </source>
</evidence>
<keyword evidence="6" id="KW-0336">GPI-anchor</keyword>
<evidence type="ECO:0000256" key="16">
    <source>
        <dbReference type="SAM" id="Phobius"/>
    </source>
</evidence>
<evidence type="ECO:0000256" key="11">
    <source>
        <dbReference type="ARBA" id="ARBA00023157"/>
    </source>
</evidence>
<dbReference type="GO" id="GO:0098552">
    <property type="term" value="C:side of membrane"/>
    <property type="evidence" value="ECO:0007669"/>
    <property type="project" value="UniProtKB-KW"/>
</dbReference>
<keyword evidence="11 14" id="KW-1015">Disulfide bond</keyword>
<evidence type="ECO:0000256" key="7">
    <source>
        <dbReference type="ARBA" id="ARBA00022692"/>
    </source>
</evidence>
<dbReference type="OrthoDB" id="2496787at2759"/>